<dbReference type="HOGENOM" id="CLU_069356_13_2_11"/>
<feature type="domain" description="HTH tetR-type" evidence="3">
    <location>
        <begin position="15"/>
        <end position="75"/>
    </location>
</feature>
<dbReference type="InterPro" id="IPR036271">
    <property type="entry name" value="Tet_transcr_reg_TetR-rel_C_sf"/>
</dbReference>
<dbReference type="Proteomes" id="UP000006640">
    <property type="component" value="Chromosome"/>
</dbReference>
<protein>
    <submittedName>
        <fullName evidence="4">Transcriptional regulator, TetR family</fullName>
    </submittedName>
</protein>
<dbReference type="InterPro" id="IPR050624">
    <property type="entry name" value="HTH-type_Tx_Regulator"/>
</dbReference>
<dbReference type="PANTHER" id="PTHR43479:SF11">
    <property type="entry name" value="ACREF_ENVCD OPERON REPRESSOR-RELATED"/>
    <property type="match status" value="1"/>
</dbReference>
<dbReference type="GO" id="GO:0003677">
    <property type="term" value="F:DNA binding"/>
    <property type="evidence" value="ECO:0007669"/>
    <property type="project" value="UniProtKB-UniRule"/>
</dbReference>
<evidence type="ECO:0000256" key="1">
    <source>
        <dbReference type="ARBA" id="ARBA00023125"/>
    </source>
</evidence>
<dbReference type="PANTHER" id="PTHR43479">
    <property type="entry name" value="ACREF/ENVCD OPERON REPRESSOR-RELATED"/>
    <property type="match status" value="1"/>
</dbReference>
<gene>
    <name evidence="4" type="ordered locus">Tbis_0908</name>
</gene>
<keyword evidence="5" id="KW-1185">Reference proteome</keyword>
<dbReference type="SUPFAM" id="SSF46689">
    <property type="entry name" value="Homeodomain-like"/>
    <property type="match status" value="1"/>
</dbReference>
<dbReference type="eggNOG" id="COG1309">
    <property type="taxonomic scope" value="Bacteria"/>
</dbReference>
<reference evidence="4 5" key="1">
    <citation type="submission" date="2010-01" db="EMBL/GenBank/DDBJ databases">
        <title>The complete genome of Thermobispora bispora DSM 43833.</title>
        <authorList>
            <consortium name="US DOE Joint Genome Institute (JGI-PGF)"/>
            <person name="Lucas S."/>
            <person name="Copeland A."/>
            <person name="Lapidus A."/>
            <person name="Glavina del Rio T."/>
            <person name="Dalin E."/>
            <person name="Tice H."/>
            <person name="Bruce D."/>
            <person name="Goodwin L."/>
            <person name="Pitluck S."/>
            <person name="Kyrpides N."/>
            <person name="Mavromatis K."/>
            <person name="Ivanova N."/>
            <person name="Mikhailova N."/>
            <person name="Chertkov O."/>
            <person name="Brettin T."/>
            <person name="Detter J.C."/>
            <person name="Han C."/>
            <person name="Larimer F."/>
            <person name="Land M."/>
            <person name="Hauser L."/>
            <person name="Markowitz V."/>
            <person name="Cheng J.-F."/>
            <person name="Hugenholtz P."/>
            <person name="Woyke T."/>
            <person name="Wu D."/>
            <person name="Jando M."/>
            <person name="Schneider S."/>
            <person name="Klenk H.-P."/>
            <person name="Eisen J.A."/>
        </authorList>
    </citation>
    <scope>NUCLEOTIDE SEQUENCE [LARGE SCALE GENOMIC DNA]</scope>
    <source>
        <strain evidence="5">ATCC 19993 / DSM 43833 / CBS 139.67 / JCM 10125 / KCTC 9307 / NBRC 14880 / R51</strain>
    </source>
</reference>
<evidence type="ECO:0000256" key="2">
    <source>
        <dbReference type="PROSITE-ProRule" id="PRU00335"/>
    </source>
</evidence>
<organism evidence="4 5">
    <name type="scientific">Thermobispora bispora (strain ATCC 19993 / DSM 43833 / CBS 139.67 / JCM 10125 / KCTC 9307 / NBRC 14880 / R51)</name>
    <dbReference type="NCBI Taxonomy" id="469371"/>
    <lineage>
        <taxon>Bacteria</taxon>
        <taxon>Bacillati</taxon>
        <taxon>Actinomycetota</taxon>
        <taxon>Actinomycetes</taxon>
        <taxon>Streptosporangiales</taxon>
        <taxon>Streptosporangiaceae</taxon>
        <taxon>Thermobispora</taxon>
    </lineage>
</organism>
<evidence type="ECO:0000313" key="5">
    <source>
        <dbReference type="Proteomes" id="UP000006640"/>
    </source>
</evidence>
<dbReference type="EMBL" id="CP001874">
    <property type="protein sequence ID" value="ADG87632.1"/>
    <property type="molecule type" value="Genomic_DNA"/>
</dbReference>
<evidence type="ECO:0000313" key="4">
    <source>
        <dbReference type="EMBL" id="ADG87632.1"/>
    </source>
</evidence>
<dbReference type="AlphaFoldDB" id="D6Y737"/>
<dbReference type="Gene3D" id="1.10.357.10">
    <property type="entry name" value="Tetracycline Repressor, domain 2"/>
    <property type="match status" value="1"/>
</dbReference>
<dbReference type="SUPFAM" id="SSF48498">
    <property type="entry name" value="Tetracyclin repressor-like, C-terminal domain"/>
    <property type="match status" value="1"/>
</dbReference>
<evidence type="ECO:0000259" key="3">
    <source>
        <dbReference type="PROSITE" id="PS50977"/>
    </source>
</evidence>
<dbReference type="Pfam" id="PF00440">
    <property type="entry name" value="TetR_N"/>
    <property type="match status" value="1"/>
</dbReference>
<dbReference type="RefSeq" id="WP_013131165.1">
    <property type="nucleotide sequence ID" value="NC_014165.1"/>
</dbReference>
<proteinExistence type="predicted"/>
<dbReference type="InterPro" id="IPR001647">
    <property type="entry name" value="HTH_TetR"/>
</dbReference>
<dbReference type="InterPro" id="IPR009057">
    <property type="entry name" value="Homeodomain-like_sf"/>
</dbReference>
<dbReference type="PROSITE" id="PS50977">
    <property type="entry name" value="HTH_TETR_2"/>
    <property type="match status" value="1"/>
</dbReference>
<dbReference type="Gene3D" id="1.10.10.60">
    <property type="entry name" value="Homeodomain-like"/>
    <property type="match status" value="1"/>
</dbReference>
<accession>D6Y737</accession>
<name>D6Y737_THEBD</name>
<dbReference type="KEGG" id="tbi:Tbis_0908"/>
<feature type="DNA-binding region" description="H-T-H motif" evidence="2">
    <location>
        <begin position="38"/>
        <end position="57"/>
    </location>
</feature>
<keyword evidence="1 2" id="KW-0238">DNA-binding</keyword>
<dbReference type="STRING" id="469371.Tbis_0908"/>
<sequence>MAREYRGMSAAERQADRRERLLTAAYTLFAGAGYHATTIEQLCAAAHISNRAFYESFSSRADLMRAVFRRCVDDTLKAINQAIDKAPPTFQDRLVAAIEGYLRFVTEDARRARLMHLEARRAADILYEVRREAVQAFTQVIERAMADLSHPLPSDRHLLALGLCGAMTELVVEWVVSDPAPPVDKLIDVTVQMFRGSFLP</sequence>